<keyword evidence="2" id="KW-1185">Reference proteome</keyword>
<dbReference type="PATRIC" id="fig|1123500.6.peg.273"/>
<protein>
    <submittedName>
        <fullName evidence="1">Uncharacterized protein</fullName>
    </submittedName>
</protein>
<gene>
    <name evidence="1" type="ORF">IV68_GL000274</name>
</gene>
<evidence type="ECO:0000313" key="2">
    <source>
        <dbReference type="Proteomes" id="UP000051296"/>
    </source>
</evidence>
<dbReference type="Proteomes" id="UP000051296">
    <property type="component" value="Unassembled WGS sequence"/>
</dbReference>
<dbReference type="EMBL" id="JQAX01000001">
    <property type="protein sequence ID" value="KRN33472.1"/>
    <property type="molecule type" value="Genomic_DNA"/>
</dbReference>
<accession>A0A0R2FZ34</accession>
<sequence>MLITLVLFIVGGAKVEYDKNNDKDSSAVEKSKSTTSSKKSDEISLVGIFYSSSGETADIQSVGENKWEITYSTSDGNVTGNFKTKWQKVGELYKSTSLMEKSDGYSGFKVSVEYETPENITITMSDGNVSHQMVFTKEKPATNAKYTAVLKGDLSAFEGQFSNDTFNKTIVDSGFTYGGYSPEDYYNNRTTVFPSIRKNGYWNGITSHGNFVVKSSDLPKQVNGYYEVHVYGANSGANNATLTFFLVPPKVKGPDGTVSDEKRVFQKDADGKPHLLEYQEPQWWKKYQDISTLTS</sequence>
<organism evidence="1 2">
    <name type="scientific">Weissella halotolerans DSM 20190</name>
    <dbReference type="NCBI Taxonomy" id="1123500"/>
    <lineage>
        <taxon>Bacteria</taxon>
        <taxon>Bacillati</taxon>
        <taxon>Bacillota</taxon>
        <taxon>Bacilli</taxon>
        <taxon>Lactobacillales</taxon>
        <taxon>Lactobacillaceae</taxon>
        <taxon>Weissella</taxon>
    </lineage>
</organism>
<dbReference type="InParanoid" id="A0A0R2FZ34"/>
<name>A0A0R2FZ34_9LACO</name>
<proteinExistence type="predicted"/>
<dbReference type="STRING" id="1123500.GCA_000420365_00229"/>
<comment type="caution">
    <text evidence="1">The sequence shown here is derived from an EMBL/GenBank/DDBJ whole genome shotgun (WGS) entry which is preliminary data.</text>
</comment>
<evidence type="ECO:0000313" key="1">
    <source>
        <dbReference type="EMBL" id="KRN33472.1"/>
    </source>
</evidence>
<reference evidence="1 2" key="1">
    <citation type="journal article" date="2015" name="Genome Announc.">
        <title>Expanding the biotechnology potential of lactobacilli through comparative genomics of 213 strains and associated genera.</title>
        <authorList>
            <person name="Sun Z."/>
            <person name="Harris H.M."/>
            <person name="McCann A."/>
            <person name="Guo C."/>
            <person name="Argimon S."/>
            <person name="Zhang W."/>
            <person name="Yang X."/>
            <person name="Jeffery I.B."/>
            <person name="Cooney J.C."/>
            <person name="Kagawa T.F."/>
            <person name="Liu W."/>
            <person name="Song Y."/>
            <person name="Salvetti E."/>
            <person name="Wrobel A."/>
            <person name="Rasinkangas P."/>
            <person name="Parkhill J."/>
            <person name="Rea M.C."/>
            <person name="O'Sullivan O."/>
            <person name="Ritari J."/>
            <person name="Douillard F.P."/>
            <person name="Paul Ross R."/>
            <person name="Yang R."/>
            <person name="Briner A.E."/>
            <person name="Felis G.E."/>
            <person name="de Vos W.M."/>
            <person name="Barrangou R."/>
            <person name="Klaenhammer T.R."/>
            <person name="Caufield P.W."/>
            <person name="Cui Y."/>
            <person name="Zhang H."/>
            <person name="O'Toole P.W."/>
        </authorList>
    </citation>
    <scope>NUCLEOTIDE SEQUENCE [LARGE SCALE GENOMIC DNA]</scope>
    <source>
        <strain evidence="1 2">DSM 20190</strain>
    </source>
</reference>
<dbReference type="AlphaFoldDB" id="A0A0R2FZ34"/>